<dbReference type="RefSeq" id="WP_263542907.1">
    <property type="nucleotide sequence ID" value="NZ_JAOVZO020000003.1"/>
</dbReference>
<accession>A0A9X3YGK4</accession>
<dbReference type="Proteomes" id="UP001139971">
    <property type="component" value="Unassembled WGS sequence"/>
</dbReference>
<reference evidence="1" key="1">
    <citation type="submission" date="2023-02" db="EMBL/GenBank/DDBJ databases">
        <title>Tahibacter soli sp. nov. isolated from soil.</title>
        <authorList>
            <person name="Baek J.H."/>
            <person name="Lee J.K."/>
            <person name="Choi D.G."/>
            <person name="Jeon C.O."/>
        </authorList>
    </citation>
    <scope>NUCLEOTIDE SEQUENCE</scope>
    <source>
        <strain evidence="1">BL</strain>
    </source>
</reference>
<dbReference type="AlphaFoldDB" id="A0A9X3YGK4"/>
<proteinExistence type="predicted"/>
<protein>
    <submittedName>
        <fullName evidence="1">Uncharacterized protein</fullName>
    </submittedName>
</protein>
<sequence length="146" mass="17088">MHVPERHWRFPTAAAIDSLARRFGLPNRGNMQDWEIQVADPARLDEFLTAYDDGTLDGDERFTLMEMIIQSCEMAFEQAGRTPVNDRQWNRALERIRRDVDLHIYSLWYWADPDGESKSTGEWIVTPDLRKMMAEVLSTRTDLGER</sequence>
<evidence type="ECO:0000313" key="2">
    <source>
        <dbReference type="Proteomes" id="UP001139971"/>
    </source>
</evidence>
<keyword evidence="2" id="KW-1185">Reference proteome</keyword>
<gene>
    <name evidence="1" type="ORF">OD750_003940</name>
</gene>
<organism evidence="1 2">
    <name type="scientific">Tahibacter soli</name>
    <dbReference type="NCBI Taxonomy" id="2983605"/>
    <lineage>
        <taxon>Bacteria</taxon>
        <taxon>Pseudomonadati</taxon>
        <taxon>Pseudomonadota</taxon>
        <taxon>Gammaproteobacteria</taxon>
        <taxon>Lysobacterales</taxon>
        <taxon>Rhodanobacteraceae</taxon>
        <taxon>Tahibacter</taxon>
    </lineage>
</organism>
<evidence type="ECO:0000313" key="1">
    <source>
        <dbReference type="EMBL" id="MDC8011692.1"/>
    </source>
</evidence>
<comment type="caution">
    <text evidence="1">The sequence shown here is derived from an EMBL/GenBank/DDBJ whole genome shotgun (WGS) entry which is preliminary data.</text>
</comment>
<name>A0A9X3YGK4_9GAMM</name>
<dbReference type="EMBL" id="JAOVZO020000003">
    <property type="protein sequence ID" value="MDC8011692.1"/>
    <property type="molecule type" value="Genomic_DNA"/>
</dbReference>